<dbReference type="GO" id="GO:0003918">
    <property type="term" value="F:DNA topoisomerase type II (double strand cut, ATP-hydrolyzing) activity"/>
    <property type="evidence" value="ECO:0007669"/>
    <property type="project" value="InterPro"/>
</dbReference>
<keyword evidence="2" id="KW-0413">Isomerase</keyword>
<proteinExistence type="predicted"/>
<name>A0A645E0H0_9ZZZZ</name>
<dbReference type="AlphaFoldDB" id="A0A645E0H0"/>
<dbReference type="Pfam" id="PF00986">
    <property type="entry name" value="DNA_gyraseB_C"/>
    <property type="match status" value="1"/>
</dbReference>
<dbReference type="Gene3D" id="3.40.50.670">
    <property type="match status" value="1"/>
</dbReference>
<evidence type="ECO:0000259" key="1">
    <source>
        <dbReference type="Pfam" id="PF00986"/>
    </source>
</evidence>
<sequence>MNPDGRTLVRVSIEDAADVEHLVTVLMGDKVQSRKEYIFENADFNKNSSEMFEKLKD</sequence>
<evidence type="ECO:0000313" key="2">
    <source>
        <dbReference type="EMBL" id="MPM94868.1"/>
    </source>
</evidence>
<comment type="caution">
    <text evidence="2">The sequence shown here is derived from an EMBL/GenBank/DDBJ whole genome shotgun (WGS) entry which is preliminary data.</text>
</comment>
<accession>A0A645E0H0</accession>
<reference evidence="2" key="1">
    <citation type="submission" date="2019-08" db="EMBL/GenBank/DDBJ databases">
        <authorList>
            <person name="Kucharzyk K."/>
            <person name="Murdoch R.W."/>
            <person name="Higgins S."/>
            <person name="Loffler F."/>
        </authorList>
    </citation>
    <scope>NUCLEOTIDE SEQUENCE</scope>
</reference>
<dbReference type="PRINTS" id="PR01159">
    <property type="entry name" value="DNAGYRASEB"/>
</dbReference>
<dbReference type="SUPFAM" id="SSF56719">
    <property type="entry name" value="Type II DNA topoisomerase"/>
    <property type="match status" value="1"/>
</dbReference>
<dbReference type="EMBL" id="VSSQ01041444">
    <property type="protein sequence ID" value="MPM94868.1"/>
    <property type="molecule type" value="Genomic_DNA"/>
</dbReference>
<dbReference type="InterPro" id="IPR013760">
    <property type="entry name" value="Topo_IIA-like_dom_sf"/>
</dbReference>
<gene>
    <name evidence="2" type="primary">parE_12</name>
    <name evidence="2" type="ORF">SDC9_142017</name>
</gene>
<dbReference type="GO" id="GO:0005524">
    <property type="term" value="F:ATP binding"/>
    <property type="evidence" value="ECO:0007669"/>
    <property type="project" value="InterPro"/>
</dbReference>
<dbReference type="InterPro" id="IPR000565">
    <property type="entry name" value="Topo_IIA_B"/>
</dbReference>
<dbReference type="GO" id="GO:0003677">
    <property type="term" value="F:DNA binding"/>
    <property type="evidence" value="ECO:0007669"/>
    <property type="project" value="InterPro"/>
</dbReference>
<dbReference type="InterPro" id="IPR013759">
    <property type="entry name" value="Topo_IIA_B_C"/>
</dbReference>
<feature type="domain" description="DNA gyrase B subunit C-terminal" evidence="1">
    <location>
        <begin position="1"/>
        <end position="38"/>
    </location>
</feature>
<dbReference type="GO" id="GO:0006265">
    <property type="term" value="P:DNA topological change"/>
    <property type="evidence" value="ECO:0007669"/>
    <property type="project" value="InterPro"/>
</dbReference>
<protein>
    <submittedName>
        <fullName evidence="2">DNA topoisomerase 4 subunit B</fullName>
    </submittedName>
</protein>
<organism evidence="2">
    <name type="scientific">bioreactor metagenome</name>
    <dbReference type="NCBI Taxonomy" id="1076179"/>
    <lineage>
        <taxon>unclassified sequences</taxon>
        <taxon>metagenomes</taxon>
        <taxon>ecological metagenomes</taxon>
    </lineage>
</organism>
<dbReference type="InterPro" id="IPR002288">
    <property type="entry name" value="DNA_gyrase_B_C"/>
</dbReference>